<reference evidence="3" key="1">
    <citation type="submission" date="2016-07" db="EMBL/GenBank/DDBJ databases">
        <title>De novo transcriptome assembly of four accessions of the metal hyperaccumulator plant Noccaea caerulescens.</title>
        <authorList>
            <person name="Blande D."/>
            <person name="Halimaa P."/>
            <person name="Tervahauta A.I."/>
            <person name="Aarts M.G."/>
            <person name="Karenlampi S.O."/>
        </authorList>
    </citation>
    <scope>NUCLEOTIDE SEQUENCE</scope>
</reference>
<feature type="signal peptide" evidence="2">
    <location>
        <begin position="1"/>
        <end position="16"/>
    </location>
</feature>
<sequence length="90" mass="10691">MLLLCYMLLLLRFGDEQRDMERQRDKAYVVAAKFYINGGDRDKALRDESLIFTFFFFFFLLLLFVYLIIDNCLISVCVSCHLLAYSKCLH</sequence>
<accession>A0A1J3FV23</accession>
<dbReference type="AlphaFoldDB" id="A0A1J3FV23"/>
<keyword evidence="1" id="KW-0812">Transmembrane</keyword>
<keyword evidence="1" id="KW-0472">Membrane</keyword>
<protein>
    <submittedName>
        <fullName evidence="3">Uncharacterized protein</fullName>
    </submittedName>
</protein>
<gene>
    <name evidence="3" type="ORF">LC_TR15469_c4_g1_i1_g.52662</name>
</gene>
<evidence type="ECO:0000313" key="3">
    <source>
        <dbReference type="EMBL" id="JAU45644.1"/>
    </source>
</evidence>
<name>A0A1J3FV23_NOCCA</name>
<dbReference type="EMBL" id="GEVK01007188">
    <property type="protein sequence ID" value="JAU45644.1"/>
    <property type="molecule type" value="Transcribed_RNA"/>
</dbReference>
<evidence type="ECO:0000256" key="1">
    <source>
        <dbReference type="SAM" id="Phobius"/>
    </source>
</evidence>
<proteinExistence type="predicted"/>
<keyword evidence="1" id="KW-1133">Transmembrane helix</keyword>
<evidence type="ECO:0000256" key="2">
    <source>
        <dbReference type="SAM" id="SignalP"/>
    </source>
</evidence>
<organism evidence="3">
    <name type="scientific">Noccaea caerulescens</name>
    <name type="common">Alpine penny-cress</name>
    <name type="synonym">Thlaspi caerulescens</name>
    <dbReference type="NCBI Taxonomy" id="107243"/>
    <lineage>
        <taxon>Eukaryota</taxon>
        <taxon>Viridiplantae</taxon>
        <taxon>Streptophyta</taxon>
        <taxon>Embryophyta</taxon>
        <taxon>Tracheophyta</taxon>
        <taxon>Spermatophyta</taxon>
        <taxon>Magnoliopsida</taxon>
        <taxon>eudicotyledons</taxon>
        <taxon>Gunneridae</taxon>
        <taxon>Pentapetalae</taxon>
        <taxon>rosids</taxon>
        <taxon>malvids</taxon>
        <taxon>Brassicales</taxon>
        <taxon>Brassicaceae</taxon>
        <taxon>Coluteocarpeae</taxon>
        <taxon>Noccaea</taxon>
    </lineage>
</organism>
<feature type="chain" id="PRO_5009621650" evidence="2">
    <location>
        <begin position="17"/>
        <end position="90"/>
    </location>
</feature>
<keyword evidence="2" id="KW-0732">Signal</keyword>
<feature type="transmembrane region" description="Helical" evidence="1">
    <location>
        <begin position="50"/>
        <end position="69"/>
    </location>
</feature>